<protein>
    <submittedName>
        <fullName evidence="2">Integral membrane protein</fullName>
    </submittedName>
    <submittedName>
        <fullName evidence="3">PrsW family intramembrane metalloprotease</fullName>
    </submittedName>
</protein>
<dbReference type="Proteomes" id="UP001207528">
    <property type="component" value="Unassembled WGS sequence"/>
</dbReference>
<dbReference type="PANTHER" id="PTHR36844">
    <property type="entry name" value="PROTEASE PRSW"/>
    <property type="match status" value="1"/>
</dbReference>
<organism evidence="3 5">
    <name type="scientific">Mycolicibacterium novocastrense</name>
    <name type="common">Mycobacterium novocastrense</name>
    <dbReference type="NCBI Taxonomy" id="59813"/>
    <lineage>
        <taxon>Bacteria</taxon>
        <taxon>Bacillati</taxon>
        <taxon>Actinomycetota</taxon>
        <taxon>Actinomycetes</taxon>
        <taxon>Mycobacteriales</taxon>
        <taxon>Mycobacteriaceae</taxon>
        <taxon>Mycolicibacterium</taxon>
    </lineage>
</organism>
<feature type="transmembrane region" description="Helical" evidence="1">
    <location>
        <begin position="224"/>
        <end position="243"/>
    </location>
</feature>
<comment type="caution">
    <text evidence="3">The sequence shown here is derived from an EMBL/GenBank/DDBJ whole genome shotgun (WGS) entry which is preliminary data.</text>
</comment>
<feature type="transmembrane region" description="Helical" evidence="1">
    <location>
        <begin position="255"/>
        <end position="274"/>
    </location>
</feature>
<dbReference type="RefSeq" id="WP_067393686.1">
    <property type="nucleotide sequence ID" value="NZ_BCTA01000064.1"/>
</dbReference>
<reference evidence="3" key="3">
    <citation type="journal article" date="2022" name="BMC Genomics">
        <title>Comparative genome analysis of mycobacteria focusing on tRNA and non-coding RNA.</title>
        <authorList>
            <person name="Behra P.R.K."/>
            <person name="Pettersson B.M.F."/>
            <person name="Ramesh M."/>
            <person name="Das S."/>
            <person name="Dasgupta S."/>
            <person name="Kirsebom L.A."/>
        </authorList>
    </citation>
    <scope>NUCLEOTIDE SEQUENCE</scope>
    <source>
        <strain evidence="3">DSM 44203</strain>
    </source>
</reference>
<evidence type="ECO:0000313" key="4">
    <source>
        <dbReference type="Proteomes" id="UP000069773"/>
    </source>
</evidence>
<keyword evidence="3" id="KW-0482">Metalloprotease</keyword>
<dbReference type="PANTHER" id="PTHR36844:SF1">
    <property type="entry name" value="PROTEASE PRSW"/>
    <property type="match status" value="1"/>
</dbReference>
<dbReference type="Pfam" id="PF13367">
    <property type="entry name" value="PrsW-protease"/>
    <property type="match status" value="1"/>
</dbReference>
<dbReference type="EMBL" id="BCTA01000064">
    <property type="protein sequence ID" value="GAT11255.1"/>
    <property type="molecule type" value="Genomic_DNA"/>
</dbReference>
<accession>A0AAW5SJ22</accession>
<keyword evidence="3" id="KW-0645">Protease</keyword>
<keyword evidence="3" id="KW-0378">Hydrolase</keyword>
<dbReference type="Proteomes" id="UP000069773">
    <property type="component" value="Unassembled WGS sequence"/>
</dbReference>
<keyword evidence="1" id="KW-0472">Membrane</keyword>
<feature type="transmembrane region" description="Helical" evidence="1">
    <location>
        <begin position="119"/>
        <end position="142"/>
    </location>
</feature>
<reference evidence="3" key="2">
    <citation type="submission" date="2020-07" db="EMBL/GenBank/DDBJ databases">
        <authorList>
            <person name="Pettersson B.M.F."/>
            <person name="Behra P.R.K."/>
            <person name="Ramesh M."/>
            <person name="Das S."/>
            <person name="Dasgupta S."/>
            <person name="Kirsebom L.A."/>
        </authorList>
    </citation>
    <scope>NUCLEOTIDE SEQUENCE</scope>
    <source>
        <strain evidence="3">DSM 44203</strain>
    </source>
</reference>
<feature type="transmembrane region" description="Helical" evidence="1">
    <location>
        <begin position="84"/>
        <end position="107"/>
    </location>
</feature>
<gene>
    <name evidence="3" type="ORF">H7I77_10770</name>
    <name evidence="2" type="ORF">RMCN_4388</name>
</gene>
<dbReference type="InterPro" id="IPR026898">
    <property type="entry name" value="PrsW"/>
</dbReference>
<feature type="transmembrane region" description="Helical" evidence="1">
    <location>
        <begin position="24"/>
        <end position="45"/>
    </location>
</feature>
<dbReference type="GO" id="GO:0008237">
    <property type="term" value="F:metallopeptidase activity"/>
    <property type="evidence" value="ECO:0007669"/>
    <property type="project" value="UniProtKB-KW"/>
</dbReference>
<evidence type="ECO:0000313" key="3">
    <source>
        <dbReference type="EMBL" id="MCV7023823.1"/>
    </source>
</evidence>
<name>A0AAW5SJ22_MYCNV</name>
<keyword evidence="1" id="KW-0812">Transmembrane</keyword>
<dbReference type="AlphaFoldDB" id="A0AAW5SJ22"/>
<keyword evidence="1" id="KW-1133">Transmembrane helix</keyword>
<reference evidence="2 4" key="1">
    <citation type="journal article" date="2016" name="Genome Announc.">
        <title>Draft Genome Sequences of Five Rapidly Growing Mycobacterium Species, M. thermoresistibile, M. fortuitum subsp. acetamidolyticum, M. canariasense, M. brisbanense, and M. novocastrense.</title>
        <authorList>
            <person name="Katahira K."/>
            <person name="Ogura Y."/>
            <person name="Gotoh Y."/>
            <person name="Hayashi T."/>
        </authorList>
    </citation>
    <scope>NUCLEOTIDE SEQUENCE [LARGE SCALE GENOMIC DNA]</scope>
    <source>
        <strain evidence="2 4">JCM18114</strain>
    </source>
</reference>
<keyword evidence="4" id="KW-1185">Reference proteome</keyword>
<evidence type="ECO:0000313" key="2">
    <source>
        <dbReference type="EMBL" id="GAT11255.1"/>
    </source>
</evidence>
<evidence type="ECO:0000313" key="5">
    <source>
        <dbReference type="Proteomes" id="UP001207528"/>
    </source>
</evidence>
<feature type="transmembrane region" description="Helical" evidence="1">
    <location>
        <begin position="192"/>
        <end position="217"/>
    </location>
</feature>
<proteinExistence type="predicted"/>
<sequence>MSHPGAPHHPWLVAPPFQRKVRKVGAPLAVLILLATVVGLIIIGLTALNPIGAGIGLVLSSLAMVGVVLAYVWLDRFEPEPPRLLAFAFLWGASVAVVLSVILGLYLESLIVTGDSDGVSPVSVVVIAPVIEEAAKGAFLLVMMTGRRRRELNSLTDCLVYAGLVGAGFAWLEDILYIASGESLGDSLLTAALRLVMAPFAHSLFTTFFGIGVYFALHRRDSSAKAGVLLLGYLAAVFTHALWNGSSLLGVGWYFGIYLYWMMPLFALAIVLGLQSRRREQAIVASKLPGMVHAGLVTPVEAAWLGSLRHRKLVLAQAARQGGRPARNAVKRFAGQVVELAFVRDRIDRGFGDPRVQAMLVEETYALYAARAAAGPVLQSLAGYRAG</sequence>
<feature type="transmembrane region" description="Helical" evidence="1">
    <location>
        <begin position="51"/>
        <end position="72"/>
    </location>
</feature>
<dbReference type="EMBL" id="JACKTI010000035">
    <property type="protein sequence ID" value="MCV7023823.1"/>
    <property type="molecule type" value="Genomic_DNA"/>
</dbReference>
<evidence type="ECO:0000256" key="1">
    <source>
        <dbReference type="SAM" id="Phobius"/>
    </source>
</evidence>
<feature type="transmembrane region" description="Helical" evidence="1">
    <location>
        <begin position="154"/>
        <end position="172"/>
    </location>
</feature>